<evidence type="ECO:0000256" key="2">
    <source>
        <dbReference type="ARBA" id="ARBA00023125"/>
    </source>
</evidence>
<gene>
    <name evidence="5" type="primary">prtR_1</name>
    <name evidence="5" type="ORF">VVAX_03575</name>
</gene>
<feature type="domain" description="Peptidase S24/S26A/S26B/S26C" evidence="4">
    <location>
        <begin position="71"/>
        <end position="193"/>
    </location>
</feature>
<dbReference type="EMBL" id="LR743507">
    <property type="protein sequence ID" value="CAA2106089.1"/>
    <property type="molecule type" value="Genomic_DNA"/>
</dbReference>
<keyword evidence="3" id="KW-0804">Transcription</keyword>
<keyword evidence="1" id="KW-0805">Transcription regulation</keyword>
<dbReference type="Pfam" id="PF00717">
    <property type="entry name" value="Peptidase_S24"/>
    <property type="match status" value="1"/>
</dbReference>
<keyword evidence="2" id="KW-0238">DNA-binding</keyword>
<dbReference type="InterPro" id="IPR015927">
    <property type="entry name" value="Peptidase_S24_S26A/B/C"/>
</dbReference>
<evidence type="ECO:0000256" key="1">
    <source>
        <dbReference type="ARBA" id="ARBA00023015"/>
    </source>
</evidence>
<dbReference type="Gene3D" id="2.10.109.10">
    <property type="entry name" value="Umud Fragment, subunit A"/>
    <property type="match status" value="1"/>
</dbReference>
<name>A0A679J4K2_VARPD</name>
<evidence type="ECO:0000259" key="4">
    <source>
        <dbReference type="Pfam" id="PF00717"/>
    </source>
</evidence>
<dbReference type="PANTHER" id="PTHR40661:SF1">
    <property type="entry name" value="HTH CRO_C1-TYPE DOMAIN-CONTAINING PROTEIN"/>
    <property type="match status" value="1"/>
</dbReference>
<protein>
    <submittedName>
        <fullName evidence="5">HTH-type transcriptional regulator PrtR</fullName>
    </submittedName>
</protein>
<dbReference type="AlphaFoldDB" id="A0A679J4K2"/>
<dbReference type="SUPFAM" id="SSF51306">
    <property type="entry name" value="LexA/Signal peptidase"/>
    <property type="match status" value="1"/>
</dbReference>
<reference evidence="5" key="1">
    <citation type="submission" date="2019-12" db="EMBL/GenBank/DDBJ databases">
        <authorList>
            <person name="Cremers G."/>
        </authorList>
    </citation>
    <scope>NUCLEOTIDE SEQUENCE</scope>
    <source>
        <strain evidence="5">Vvax</strain>
    </source>
</reference>
<organism evidence="5">
    <name type="scientific">Variovorax paradoxus</name>
    <dbReference type="NCBI Taxonomy" id="34073"/>
    <lineage>
        <taxon>Bacteria</taxon>
        <taxon>Pseudomonadati</taxon>
        <taxon>Pseudomonadota</taxon>
        <taxon>Betaproteobacteria</taxon>
        <taxon>Burkholderiales</taxon>
        <taxon>Comamonadaceae</taxon>
        <taxon>Variovorax</taxon>
    </lineage>
</organism>
<sequence>MARIVDTPRSHLSAITAGSRGLGDALAAKLEMAFNKPAGWFDTPVSSATEPELVDLDAHPDLTSIRKVTLRLQAGVNGFAVEPLDEIDGPPIFFRNDWMQQRGFKPYHLISIKVRGQSMEDKLFEGDMVVINTADTEPRDGDVFAVNYEGEAVIKRMKRERGSWWLSSDNVDKARYPDKECTGNACIIVGRVIHKQSERI</sequence>
<accession>A0A679J4K2</accession>
<evidence type="ECO:0000313" key="5">
    <source>
        <dbReference type="EMBL" id="CAA2106089.1"/>
    </source>
</evidence>
<dbReference type="PANTHER" id="PTHR40661">
    <property type="match status" value="1"/>
</dbReference>
<dbReference type="InterPro" id="IPR036286">
    <property type="entry name" value="LexA/Signal_pep-like_sf"/>
</dbReference>
<evidence type="ECO:0000256" key="3">
    <source>
        <dbReference type="ARBA" id="ARBA00023163"/>
    </source>
</evidence>
<proteinExistence type="predicted"/>
<dbReference type="GO" id="GO:0003677">
    <property type="term" value="F:DNA binding"/>
    <property type="evidence" value="ECO:0007669"/>
    <property type="project" value="UniProtKB-KW"/>
</dbReference>
<dbReference type="InterPro" id="IPR039418">
    <property type="entry name" value="LexA-like"/>
</dbReference>
<dbReference type="CDD" id="cd06529">
    <property type="entry name" value="S24_LexA-like"/>
    <property type="match status" value="1"/>
</dbReference>